<dbReference type="PANTHER" id="PTHR28617:SF1">
    <property type="entry name" value="CILIA- AND FLAGELLA-ASSOCIATED PROTEIN 77"/>
    <property type="match status" value="1"/>
</dbReference>
<proteinExistence type="predicted"/>
<dbReference type="GeneID" id="110231974"/>
<accession>A0A913WQU1</accession>
<dbReference type="InterPro" id="IPR029147">
    <property type="entry name" value="CFAP77"/>
</dbReference>
<organism evidence="2 3">
    <name type="scientific">Exaiptasia diaphana</name>
    <name type="common">Tropical sea anemone</name>
    <name type="synonym">Aiptasia pulchella</name>
    <dbReference type="NCBI Taxonomy" id="2652724"/>
    <lineage>
        <taxon>Eukaryota</taxon>
        <taxon>Metazoa</taxon>
        <taxon>Cnidaria</taxon>
        <taxon>Anthozoa</taxon>
        <taxon>Hexacorallia</taxon>
        <taxon>Actiniaria</taxon>
        <taxon>Aiptasiidae</taxon>
        <taxon>Exaiptasia</taxon>
    </lineage>
</organism>
<dbReference type="Proteomes" id="UP000887567">
    <property type="component" value="Unplaced"/>
</dbReference>
<sequence>MSSITLGVQRESLLNNPLLQKTELGRPLRRCFTLPSDGFTYGKPNDGKTSGAADALVWRSAPIQTSFHKEKKAPRDFQTLNKSAVQIGLTTAQEHFQYRATHDVRKLDSRNQKNQSTLQKIRFPPTMVFGVPTKPSTPVYDLLGHKYQDRWLEERRKAEETMRAKQIQKRHVDKNIYETRASLLRKFQPPVDNPPLWQMPKFQKIPAQIESFRSENAKKQAFKHHATDSTSRKGAFGHGIYEPAKS</sequence>
<dbReference type="RefSeq" id="XP_020892713.1">
    <property type="nucleotide sequence ID" value="XM_021037054.1"/>
</dbReference>
<protein>
    <submittedName>
        <fullName evidence="2">Uncharacterized protein</fullName>
    </submittedName>
</protein>
<reference evidence="2" key="1">
    <citation type="submission" date="2022-11" db="UniProtKB">
        <authorList>
            <consortium name="EnsemblMetazoa"/>
        </authorList>
    </citation>
    <scope>IDENTIFICATION</scope>
</reference>
<evidence type="ECO:0000313" key="3">
    <source>
        <dbReference type="Proteomes" id="UP000887567"/>
    </source>
</evidence>
<name>A0A913WQU1_EXADI</name>
<evidence type="ECO:0000313" key="2">
    <source>
        <dbReference type="EnsemblMetazoa" id="XP_020892713.1"/>
    </source>
</evidence>
<dbReference type="OrthoDB" id="532484at2759"/>
<dbReference type="PANTHER" id="PTHR28617">
    <property type="entry name" value="CILIA- AND FLAGELLA-ASSOCIATED PROTEIN 77"/>
    <property type="match status" value="1"/>
</dbReference>
<evidence type="ECO:0000256" key="1">
    <source>
        <dbReference type="SAM" id="MobiDB-lite"/>
    </source>
</evidence>
<dbReference type="Pfam" id="PF14825">
    <property type="entry name" value="CFAP77"/>
    <property type="match status" value="1"/>
</dbReference>
<dbReference type="KEGG" id="epa:110231974"/>
<keyword evidence="3" id="KW-1185">Reference proteome</keyword>
<dbReference type="EnsemblMetazoa" id="XM_021037054.1">
    <property type="protein sequence ID" value="XP_020892713.1"/>
    <property type="gene ID" value="LOC110231974"/>
</dbReference>
<feature type="region of interest" description="Disordered" evidence="1">
    <location>
        <begin position="213"/>
        <end position="246"/>
    </location>
</feature>
<dbReference type="OMA" id="QPTCPQE"/>
<dbReference type="AlphaFoldDB" id="A0A913WQU1"/>